<evidence type="ECO:0000256" key="1">
    <source>
        <dbReference type="SAM" id="MobiDB-lite"/>
    </source>
</evidence>
<feature type="region of interest" description="Disordered" evidence="1">
    <location>
        <begin position="1"/>
        <end position="73"/>
    </location>
</feature>
<evidence type="ECO:0008006" key="4">
    <source>
        <dbReference type="Google" id="ProtNLM"/>
    </source>
</evidence>
<reference evidence="2" key="2">
    <citation type="submission" date="2020-09" db="EMBL/GenBank/DDBJ databases">
        <authorList>
            <person name="Sun Q."/>
            <person name="Ohkuma M."/>
        </authorList>
    </citation>
    <scope>NUCLEOTIDE SEQUENCE</scope>
    <source>
        <strain evidence="2">JCM 4637</strain>
    </source>
</reference>
<name>A0A919CGC7_9ACTN</name>
<protein>
    <recommendedName>
        <fullName evidence="4">Scaffolding protein</fullName>
    </recommendedName>
</protein>
<feature type="compositionally biased region" description="Basic and acidic residues" evidence="1">
    <location>
        <begin position="49"/>
        <end position="60"/>
    </location>
</feature>
<organism evidence="2 3">
    <name type="scientific">Streptomyces finlayi</name>
    <dbReference type="NCBI Taxonomy" id="67296"/>
    <lineage>
        <taxon>Bacteria</taxon>
        <taxon>Bacillati</taxon>
        <taxon>Actinomycetota</taxon>
        <taxon>Actinomycetes</taxon>
        <taxon>Kitasatosporales</taxon>
        <taxon>Streptomycetaceae</taxon>
        <taxon>Streptomyces</taxon>
    </lineage>
</organism>
<evidence type="ECO:0000313" key="2">
    <source>
        <dbReference type="EMBL" id="GHD19506.1"/>
    </source>
</evidence>
<feature type="region of interest" description="Disordered" evidence="1">
    <location>
        <begin position="150"/>
        <end position="181"/>
    </location>
</feature>
<feature type="compositionally biased region" description="Basic and acidic residues" evidence="1">
    <location>
        <begin position="19"/>
        <end position="34"/>
    </location>
</feature>
<dbReference type="AlphaFoldDB" id="A0A919CGC7"/>
<gene>
    <name evidence="2" type="ORF">GCM10010334_83240</name>
</gene>
<dbReference type="RefSeq" id="WP_189828606.1">
    <property type="nucleotide sequence ID" value="NZ_BMVC01000035.1"/>
</dbReference>
<dbReference type="EMBL" id="BMVC01000035">
    <property type="protein sequence ID" value="GHD19506.1"/>
    <property type="molecule type" value="Genomic_DNA"/>
</dbReference>
<dbReference type="Proteomes" id="UP000638353">
    <property type="component" value="Unassembled WGS sequence"/>
</dbReference>
<comment type="caution">
    <text evidence="2">The sequence shown here is derived from an EMBL/GenBank/DDBJ whole genome shotgun (WGS) entry which is preliminary data.</text>
</comment>
<sequence length="181" mass="18579">MSENTPSPDEPTGEGNPPEDERKAPEGDQGKPADEPTGDQGTELAAAVKRAETAEAEAARLRRSNAAQKGTDLDALRDEIRAEFTGQLVRAEIRAAAAGRLRDPSDALALVDSAGLVGAGGDVDPAAITGALDALLKAKPYLAAESAGAAPWGDVGAGQRSASDEPEPASPLDRLRRAYDA</sequence>
<accession>A0A919CGC7</accession>
<proteinExistence type="predicted"/>
<reference evidence="2" key="1">
    <citation type="journal article" date="2014" name="Int. J. Syst. Evol. Microbiol.">
        <title>Complete genome sequence of Corynebacterium casei LMG S-19264T (=DSM 44701T), isolated from a smear-ripened cheese.</title>
        <authorList>
            <consortium name="US DOE Joint Genome Institute (JGI-PGF)"/>
            <person name="Walter F."/>
            <person name="Albersmeier A."/>
            <person name="Kalinowski J."/>
            <person name="Ruckert C."/>
        </authorList>
    </citation>
    <scope>NUCLEOTIDE SEQUENCE</scope>
    <source>
        <strain evidence="2">JCM 4637</strain>
    </source>
</reference>
<evidence type="ECO:0000313" key="3">
    <source>
        <dbReference type="Proteomes" id="UP000638353"/>
    </source>
</evidence>